<dbReference type="EMBL" id="BDGX01000037">
    <property type="protein sequence ID" value="GAV54095.1"/>
    <property type="molecule type" value="Genomic_DNA"/>
</dbReference>
<name>A0A1Q3AEP6_ZYGRO</name>
<feature type="compositionally biased region" description="Basic and acidic residues" evidence="1">
    <location>
        <begin position="194"/>
        <end position="209"/>
    </location>
</feature>
<gene>
    <name evidence="2" type="ORF">ZYGR_0AK05970</name>
</gene>
<feature type="compositionally biased region" description="Basic and acidic residues" evidence="1">
    <location>
        <begin position="268"/>
        <end position="299"/>
    </location>
</feature>
<evidence type="ECO:0000313" key="2">
    <source>
        <dbReference type="EMBL" id="GAV54095.1"/>
    </source>
</evidence>
<feature type="region of interest" description="Disordered" evidence="1">
    <location>
        <begin position="152"/>
        <end position="351"/>
    </location>
</feature>
<feature type="compositionally biased region" description="Basic and acidic residues" evidence="1">
    <location>
        <begin position="223"/>
        <end position="232"/>
    </location>
</feature>
<accession>A0A1Q3AEP6</accession>
<protein>
    <submittedName>
        <fullName evidence="2">Uncharacterized protein</fullName>
    </submittedName>
</protein>
<feature type="compositionally biased region" description="Polar residues" evidence="1">
    <location>
        <begin position="300"/>
        <end position="315"/>
    </location>
</feature>
<evidence type="ECO:0000313" key="3">
    <source>
        <dbReference type="Proteomes" id="UP000187013"/>
    </source>
</evidence>
<reference evidence="2 3" key="1">
    <citation type="submission" date="2016-08" db="EMBL/GenBank/DDBJ databases">
        <title>Draft genome sequence of allopolyploid Zygosaccharomyces rouxii.</title>
        <authorList>
            <person name="Watanabe J."/>
            <person name="Uehara K."/>
            <person name="Mogi Y."/>
            <person name="Tsukioka Y."/>
        </authorList>
    </citation>
    <scope>NUCLEOTIDE SEQUENCE [LARGE SCALE GENOMIC DNA]</scope>
    <source>
        <strain evidence="2 3">NBRC 110957</strain>
    </source>
</reference>
<feature type="compositionally biased region" description="Polar residues" evidence="1">
    <location>
        <begin position="233"/>
        <end position="245"/>
    </location>
</feature>
<comment type="caution">
    <text evidence="2">The sequence shown here is derived from an EMBL/GenBank/DDBJ whole genome shotgun (WGS) entry which is preliminary data.</text>
</comment>
<proteinExistence type="predicted"/>
<dbReference type="Proteomes" id="UP000187013">
    <property type="component" value="Unassembled WGS sequence"/>
</dbReference>
<sequence>MSAIDDDINIGRLIDDLVDIQELSPSNPPKIDEGTVLYQVLDQAPHGRKLMNYMTYSRAPNDIYGYNKGPTQKKSLAINQSWLEEEKRASTQVTPATLQSETPVIFSWSKKAHDLKKDQTTKFQNDSTIRESTNNRLYKTVSTRLDHIKSRDNWDSQYSRPSTVNGTNDSSPEKSEWANSNFKVDPLQPFVAKVVKEPKKKEPKKEKAPSKMKNLFSFLSNTSKKERSRSPDTKSTARSGNSEGSQEIEAPTDIEGQEQKQGQAQDQDQAKDQDQGQEQKQEHTQEQEQEKEHVDDKIQEQVSPSPSVTLENTLTPIIPSAPPKLASTDALNADSPLSMDSFIPLQPKKKN</sequence>
<dbReference type="AlphaFoldDB" id="A0A1Q3AEP6"/>
<evidence type="ECO:0000256" key="1">
    <source>
        <dbReference type="SAM" id="MobiDB-lite"/>
    </source>
</evidence>
<feature type="compositionally biased region" description="Polar residues" evidence="1">
    <location>
        <begin position="155"/>
        <end position="170"/>
    </location>
</feature>
<dbReference type="OrthoDB" id="4036613at2759"/>
<organism evidence="2 3">
    <name type="scientific">Zygosaccharomyces rouxii</name>
    <dbReference type="NCBI Taxonomy" id="4956"/>
    <lineage>
        <taxon>Eukaryota</taxon>
        <taxon>Fungi</taxon>
        <taxon>Dikarya</taxon>
        <taxon>Ascomycota</taxon>
        <taxon>Saccharomycotina</taxon>
        <taxon>Saccharomycetes</taxon>
        <taxon>Saccharomycetales</taxon>
        <taxon>Saccharomycetaceae</taxon>
        <taxon>Zygosaccharomyces</taxon>
    </lineage>
</organism>